<evidence type="ECO:0000256" key="1">
    <source>
        <dbReference type="SAM" id="MobiDB-lite"/>
    </source>
</evidence>
<feature type="transmembrane region" description="Helical" evidence="2">
    <location>
        <begin position="610"/>
        <end position="634"/>
    </location>
</feature>
<name>A0AAD6SJ20_9AGAR</name>
<keyword evidence="4" id="KW-1185">Reference proteome</keyword>
<keyword evidence="2" id="KW-1133">Transmembrane helix</keyword>
<comment type="caution">
    <text evidence="3">The sequence shown here is derived from an EMBL/GenBank/DDBJ whole genome shotgun (WGS) entry which is preliminary data.</text>
</comment>
<keyword evidence="2" id="KW-0812">Transmembrane</keyword>
<feature type="region of interest" description="Disordered" evidence="1">
    <location>
        <begin position="58"/>
        <end position="82"/>
    </location>
</feature>
<sequence>MDHWRHDRSTGPLSRAIKSLARSLQWLLAVLQKFRLNTIQLLGRRFFLMLSAVSRVARRSPSKQELPGPSQNPKSLDSEGISFPDISAGRGALAIPGDDGRLQKSTSASLLPMFQENSSRHSDPRASRSTPDLFARATTRESDPIYRWSDQDLPATISFEYPPTPQSIQPANPDLVGLLPSANPNVDNPERENAGMPPLLSKSYPHIFPGTPESVQRYDRKASIPDEPSQWTIPPLSISFLPVAPPPPGWTACVHPEGAPYFFHEEKRVFTDAHLFDDATLEFINASMHLIHKFLLTHNIQLPLGVDLVLEEHTRPDKSQGCLYYFVNHPDRTVFWLDVATSEMFSIMADLNGVSTPSHIQLELEAQYWYHCELFPRAWEVTHEILGDLRDMVFYALGDVITSMTSTVTWKLDELDRILHLTDSLAKTIGNPKFSSSSCRNVGRFMWRFVRQRVHDFHGQLGARLDIDQWVYNTTPKRTMVFELLNFLLFSTPNWNLLGLRTLYTHGLAPPSTWATFIAQLESEWQEFTLYATVVLTANVAFLAIQSVDDERAPYRSPTQILSYLSILTSIGGIIIRMLLLITQHGNWESKWGPHTFAFLIRQYRLEALAIAYALPYGMLLWSMLWFLAAFSSLCFEKSSTTTRTVVAVLWVSVATLVLWCNYGNTRGFRWLNMRLARWARRTRK</sequence>
<proteinExistence type="predicted"/>
<evidence type="ECO:0000313" key="3">
    <source>
        <dbReference type="EMBL" id="KAJ7027933.1"/>
    </source>
</evidence>
<dbReference type="EMBL" id="JARJCM010000118">
    <property type="protein sequence ID" value="KAJ7027933.1"/>
    <property type="molecule type" value="Genomic_DNA"/>
</dbReference>
<evidence type="ECO:0000256" key="2">
    <source>
        <dbReference type="SAM" id="Phobius"/>
    </source>
</evidence>
<evidence type="ECO:0000313" key="4">
    <source>
        <dbReference type="Proteomes" id="UP001218188"/>
    </source>
</evidence>
<protein>
    <submittedName>
        <fullName evidence="3">Uncharacterized protein</fullName>
    </submittedName>
</protein>
<feature type="transmembrane region" description="Helical" evidence="2">
    <location>
        <begin position="561"/>
        <end position="582"/>
    </location>
</feature>
<keyword evidence="2" id="KW-0472">Membrane</keyword>
<reference evidence="3" key="1">
    <citation type="submission" date="2023-03" db="EMBL/GenBank/DDBJ databases">
        <title>Massive genome expansion in bonnet fungi (Mycena s.s.) driven by repeated elements and novel gene families across ecological guilds.</title>
        <authorList>
            <consortium name="Lawrence Berkeley National Laboratory"/>
            <person name="Harder C.B."/>
            <person name="Miyauchi S."/>
            <person name="Viragh M."/>
            <person name="Kuo A."/>
            <person name="Thoen E."/>
            <person name="Andreopoulos B."/>
            <person name="Lu D."/>
            <person name="Skrede I."/>
            <person name="Drula E."/>
            <person name="Henrissat B."/>
            <person name="Morin E."/>
            <person name="Kohler A."/>
            <person name="Barry K."/>
            <person name="LaButti K."/>
            <person name="Morin E."/>
            <person name="Salamov A."/>
            <person name="Lipzen A."/>
            <person name="Mereny Z."/>
            <person name="Hegedus B."/>
            <person name="Baldrian P."/>
            <person name="Stursova M."/>
            <person name="Weitz H."/>
            <person name="Taylor A."/>
            <person name="Grigoriev I.V."/>
            <person name="Nagy L.G."/>
            <person name="Martin F."/>
            <person name="Kauserud H."/>
        </authorList>
    </citation>
    <scope>NUCLEOTIDE SEQUENCE</scope>
    <source>
        <strain evidence="3">CBHHK200</strain>
    </source>
</reference>
<organism evidence="3 4">
    <name type="scientific">Mycena alexandri</name>
    <dbReference type="NCBI Taxonomy" id="1745969"/>
    <lineage>
        <taxon>Eukaryota</taxon>
        <taxon>Fungi</taxon>
        <taxon>Dikarya</taxon>
        <taxon>Basidiomycota</taxon>
        <taxon>Agaricomycotina</taxon>
        <taxon>Agaricomycetes</taxon>
        <taxon>Agaricomycetidae</taxon>
        <taxon>Agaricales</taxon>
        <taxon>Marasmiineae</taxon>
        <taxon>Mycenaceae</taxon>
        <taxon>Mycena</taxon>
    </lineage>
</organism>
<accession>A0AAD6SJ20</accession>
<feature type="transmembrane region" description="Helical" evidence="2">
    <location>
        <begin position="646"/>
        <end position="665"/>
    </location>
</feature>
<gene>
    <name evidence="3" type="ORF">C8F04DRAFT_1121165</name>
</gene>
<dbReference type="AlphaFoldDB" id="A0AAD6SJ20"/>
<dbReference type="Proteomes" id="UP001218188">
    <property type="component" value="Unassembled WGS sequence"/>
</dbReference>